<evidence type="ECO:0000256" key="1">
    <source>
        <dbReference type="ARBA" id="ARBA00001968"/>
    </source>
</evidence>
<evidence type="ECO:0000256" key="4">
    <source>
        <dbReference type="ARBA" id="ARBA00022722"/>
    </source>
</evidence>
<name>A0AAV8TD40_9ROSI</name>
<dbReference type="EMBL" id="JAIWQS010000005">
    <property type="protein sequence ID" value="KAJ8764138.1"/>
    <property type="molecule type" value="Genomic_DNA"/>
</dbReference>
<evidence type="ECO:0000313" key="9">
    <source>
        <dbReference type="EMBL" id="KAJ8764138.1"/>
    </source>
</evidence>
<keyword evidence="7" id="KW-0539">Nucleus</keyword>
<evidence type="ECO:0000256" key="7">
    <source>
        <dbReference type="ARBA" id="ARBA00023242"/>
    </source>
</evidence>
<dbReference type="InterPro" id="IPR027806">
    <property type="entry name" value="HARBI1_dom"/>
</dbReference>
<evidence type="ECO:0000259" key="8">
    <source>
        <dbReference type="Pfam" id="PF13359"/>
    </source>
</evidence>
<proteinExistence type="inferred from homology"/>
<dbReference type="Pfam" id="PF13359">
    <property type="entry name" value="DDE_Tnp_4"/>
    <property type="match status" value="1"/>
</dbReference>
<evidence type="ECO:0000313" key="10">
    <source>
        <dbReference type="Proteomes" id="UP001159364"/>
    </source>
</evidence>
<dbReference type="Proteomes" id="UP001159364">
    <property type="component" value="Linkage Group LG05"/>
</dbReference>
<evidence type="ECO:0000256" key="5">
    <source>
        <dbReference type="ARBA" id="ARBA00022723"/>
    </source>
</evidence>
<keyword evidence="6" id="KW-0378">Hydrolase</keyword>
<dbReference type="AlphaFoldDB" id="A0AAV8TD40"/>
<dbReference type="GO" id="GO:0016787">
    <property type="term" value="F:hydrolase activity"/>
    <property type="evidence" value="ECO:0007669"/>
    <property type="project" value="UniProtKB-KW"/>
</dbReference>
<comment type="similarity">
    <text evidence="3">Belongs to the HARBI1 family.</text>
</comment>
<comment type="subcellular location">
    <subcellularLocation>
        <location evidence="2">Nucleus</location>
    </subcellularLocation>
</comment>
<keyword evidence="5" id="KW-0479">Metal-binding</keyword>
<reference evidence="9 10" key="1">
    <citation type="submission" date="2021-09" db="EMBL/GenBank/DDBJ databases">
        <title>Genomic insights and catalytic innovation underlie evolution of tropane alkaloids biosynthesis.</title>
        <authorList>
            <person name="Wang Y.-J."/>
            <person name="Tian T."/>
            <person name="Huang J.-P."/>
            <person name="Huang S.-X."/>
        </authorList>
    </citation>
    <scope>NUCLEOTIDE SEQUENCE [LARGE SCALE GENOMIC DNA]</scope>
    <source>
        <strain evidence="9">KIB-2018</strain>
        <tissue evidence="9">Leaf</tissue>
    </source>
</reference>
<dbReference type="PANTHER" id="PTHR22930">
    <property type="match status" value="1"/>
</dbReference>
<sequence length="169" mass="19976">MQLVYVLPDWEGLVADGCYYLVDTGYTNCEGFFAPFKGQRYHLNEWRRGYQPRTAEEFFNMKHASTCNGLERCFGLLKIRWAILRSPSFYPIKTHNRIILACCLLHNFIRQEMSFDPMESDLGDDFQTKPVVEEESITAIDPTNARTNWRIRLVREMFSEWQTSRQIDN</sequence>
<comment type="caution">
    <text evidence="9">The sequence shown here is derived from an EMBL/GenBank/DDBJ whole genome shotgun (WGS) entry which is preliminary data.</text>
</comment>
<protein>
    <recommendedName>
        <fullName evidence="8">DDE Tnp4 domain-containing protein</fullName>
    </recommendedName>
</protein>
<dbReference type="GO" id="GO:0005634">
    <property type="term" value="C:nucleus"/>
    <property type="evidence" value="ECO:0007669"/>
    <property type="project" value="UniProtKB-SubCell"/>
</dbReference>
<accession>A0AAV8TD40</accession>
<keyword evidence="10" id="KW-1185">Reference proteome</keyword>
<dbReference type="GO" id="GO:0004518">
    <property type="term" value="F:nuclease activity"/>
    <property type="evidence" value="ECO:0007669"/>
    <property type="project" value="UniProtKB-KW"/>
</dbReference>
<dbReference type="PANTHER" id="PTHR22930:SF293">
    <property type="entry name" value="PROTEIN ALP1-LIKE"/>
    <property type="match status" value="1"/>
</dbReference>
<comment type="cofactor">
    <cofactor evidence="1">
        <name>a divalent metal cation</name>
        <dbReference type="ChEBI" id="CHEBI:60240"/>
    </cofactor>
</comment>
<evidence type="ECO:0000256" key="2">
    <source>
        <dbReference type="ARBA" id="ARBA00004123"/>
    </source>
</evidence>
<dbReference type="InterPro" id="IPR045249">
    <property type="entry name" value="HARBI1-like"/>
</dbReference>
<feature type="domain" description="DDE Tnp4" evidence="8">
    <location>
        <begin position="16"/>
        <end position="107"/>
    </location>
</feature>
<organism evidence="9 10">
    <name type="scientific">Erythroxylum novogranatense</name>
    <dbReference type="NCBI Taxonomy" id="1862640"/>
    <lineage>
        <taxon>Eukaryota</taxon>
        <taxon>Viridiplantae</taxon>
        <taxon>Streptophyta</taxon>
        <taxon>Embryophyta</taxon>
        <taxon>Tracheophyta</taxon>
        <taxon>Spermatophyta</taxon>
        <taxon>Magnoliopsida</taxon>
        <taxon>eudicotyledons</taxon>
        <taxon>Gunneridae</taxon>
        <taxon>Pentapetalae</taxon>
        <taxon>rosids</taxon>
        <taxon>fabids</taxon>
        <taxon>Malpighiales</taxon>
        <taxon>Erythroxylaceae</taxon>
        <taxon>Erythroxylum</taxon>
    </lineage>
</organism>
<evidence type="ECO:0000256" key="6">
    <source>
        <dbReference type="ARBA" id="ARBA00022801"/>
    </source>
</evidence>
<dbReference type="GO" id="GO:0046872">
    <property type="term" value="F:metal ion binding"/>
    <property type="evidence" value="ECO:0007669"/>
    <property type="project" value="UniProtKB-KW"/>
</dbReference>
<evidence type="ECO:0000256" key="3">
    <source>
        <dbReference type="ARBA" id="ARBA00006958"/>
    </source>
</evidence>
<keyword evidence="4" id="KW-0540">Nuclease</keyword>
<gene>
    <name evidence="9" type="ORF">K2173_005048</name>
</gene>